<evidence type="ECO:0000313" key="13">
    <source>
        <dbReference type="Proteomes" id="UP000001449"/>
    </source>
</evidence>
<gene>
    <name evidence="12" type="ORF">THAPS_42740</name>
</gene>
<dbReference type="PANTHER" id="PTHR11086:SF18">
    <property type="entry name" value="DEOXYCYTIDYLATE DEAMINASE"/>
    <property type="match status" value="1"/>
</dbReference>
<dbReference type="PaxDb" id="35128-Thaps42740"/>
<feature type="domain" description="CMP/dCMP-type deaminase" evidence="11">
    <location>
        <begin position="22"/>
        <end position="153"/>
    </location>
</feature>
<dbReference type="STRING" id="35128.B5YLP7"/>
<evidence type="ECO:0000256" key="8">
    <source>
        <dbReference type="ARBA" id="ARBA00041763"/>
    </source>
</evidence>
<keyword evidence="3 10" id="KW-0479">Metal-binding</keyword>
<feature type="binding site" evidence="10">
    <location>
        <position position="92"/>
    </location>
    <ligand>
        <name>Zn(2+)</name>
        <dbReference type="ChEBI" id="CHEBI:29105"/>
        <note>catalytic</note>
    </ligand>
</feature>
<protein>
    <recommendedName>
        <fullName evidence="8">dCMP deaminase</fullName>
        <ecNumber evidence="7">3.5.4.12</ecNumber>
    </recommendedName>
    <alternativeName>
        <fullName evidence="8">dCMP deaminase</fullName>
    </alternativeName>
</protein>
<dbReference type="GeneID" id="7442961"/>
<dbReference type="InParanoid" id="B5YLP7"/>
<evidence type="ECO:0000256" key="2">
    <source>
        <dbReference type="ARBA" id="ARBA00006576"/>
    </source>
</evidence>
<feature type="active site" description="Proton donor" evidence="9">
    <location>
        <position position="94"/>
    </location>
</feature>
<sequence length="176" mass="20052">MLREASFDPFKARVKKREDYLSWDDYFMAVSFLSAQRSKDPNTQVGACIVDTNKSIIGIGYNGFPRGCSDEHLPWARHASCDLHKKYPYVVHAEVNAILNKCSASVRGATIYVALFPCNECSKVIIQSGIREVVYLNDFYHDTDACRASRIMFKMAGVKLRQYRPEHEEVVIDFGN</sequence>
<dbReference type="InterPro" id="IPR016193">
    <property type="entry name" value="Cytidine_deaminase-like"/>
</dbReference>
<dbReference type="Proteomes" id="UP000001449">
    <property type="component" value="Chromosome 18"/>
</dbReference>
<evidence type="ECO:0000256" key="6">
    <source>
        <dbReference type="ARBA" id="ARBA00022833"/>
    </source>
</evidence>
<dbReference type="Gene3D" id="3.40.140.10">
    <property type="entry name" value="Cytidine Deaminase, domain 2"/>
    <property type="match status" value="1"/>
</dbReference>
<organism evidence="12 13">
    <name type="scientific">Thalassiosira pseudonana</name>
    <name type="common">Marine diatom</name>
    <name type="synonym">Cyclotella nana</name>
    <dbReference type="NCBI Taxonomy" id="35128"/>
    <lineage>
        <taxon>Eukaryota</taxon>
        <taxon>Sar</taxon>
        <taxon>Stramenopiles</taxon>
        <taxon>Ochrophyta</taxon>
        <taxon>Bacillariophyta</taxon>
        <taxon>Coscinodiscophyceae</taxon>
        <taxon>Thalassiosirophycidae</taxon>
        <taxon>Thalassiosirales</taxon>
        <taxon>Thalassiosiraceae</taxon>
        <taxon>Thalassiosira</taxon>
    </lineage>
</organism>
<dbReference type="AlphaFoldDB" id="B5YLP7"/>
<dbReference type="InterPro" id="IPR016473">
    <property type="entry name" value="dCMP_deaminase"/>
</dbReference>
<evidence type="ECO:0000256" key="9">
    <source>
        <dbReference type="PIRSR" id="PIRSR006019-1"/>
    </source>
</evidence>
<evidence type="ECO:0000256" key="3">
    <source>
        <dbReference type="ARBA" id="ARBA00022723"/>
    </source>
</evidence>
<dbReference type="eggNOG" id="KOG3127">
    <property type="taxonomic scope" value="Eukaryota"/>
</dbReference>
<accession>B5YLP7</accession>
<dbReference type="SUPFAM" id="SSF53927">
    <property type="entry name" value="Cytidine deaminase-like"/>
    <property type="match status" value="1"/>
</dbReference>
<dbReference type="PROSITE" id="PS00903">
    <property type="entry name" value="CYT_DCMP_DEAMINASES_1"/>
    <property type="match status" value="1"/>
</dbReference>
<name>B5YLP7_THAPS</name>
<dbReference type="PROSITE" id="PS51747">
    <property type="entry name" value="CYT_DCMP_DEAMINASES_2"/>
    <property type="match status" value="1"/>
</dbReference>
<dbReference type="EMBL" id="CP001159">
    <property type="protein sequence ID" value="ACI64269.1"/>
    <property type="molecule type" value="Genomic_DNA"/>
</dbReference>
<keyword evidence="13" id="KW-1185">Reference proteome</keyword>
<evidence type="ECO:0000313" key="12">
    <source>
        <dbReference type="EMBL" id="ACI64269.1"/>
    </source>
</evidence>
<dbReference type="InterPro" id="IPR016192">
    <property type="entry name" value="APOBEC/CMP_deaminase_Zn-bd"/>
</dbReference>
<keyword evidence="5 12" id="KW-0378">Hydrolase</keyword>
<dbReference type="EC" id="3.5.4.12" evidence="7"/>
<dbReference type="HOGENOM" id="CLU_047993_1_2_1"/>
<dbReference type="CDD" id="cd01286">
    <property type="entry name" value="deoxycytidylate_deaminase"/>
    <property type="match status" value="1"/>
</dbReference>
<reference evidence="12 13" key="2">
    <citation type="journal article" date="2008" name="Nature">
        <title>The Phaeodactylum genome reveals the evolutionary history of diatom genomes.</title>
        <authorList>
            <person name="Bowler C."/>
            <person name="Allen A.E."/>
            <person name="Badger J.H."/>
            <person name="Grimwood J."/>
            <person name="Jabbari K."/>
            <person name="Kuo A."/>
            <person name="Maheswari U."/>
            <person name="Martens C."/>
            <person name="Maumus F."/>
            <person name="Otillar R.P."/>
            <person name="Rayko E."/>
            <person name="Salamov A."/>
            <person name="Vandepoele K."/>
            <person name="Beszteri B."/>
            <person name="Gruber A."/>
            <person name="Heijde M."/>
            <person name="Katinka M."/>
            <person name="Mock T."/>
            <person name="Valentin K."/>
            <person name="Verret F."/>
            <person name="Berges J.A."/>
            <person name="Brownlee C."/>
            <person name="Cadoret J.P."/>
            <person name="Chiovitti A."/>
            <person name="Choi C.J."/>
            <person name="Coesel S."/>
            <person name="De Martino A."/>
            <person name="Detter J.C."/>
            <person name="Durkin C."/>
            <person name="Falciatore A."/>
            <person name="Fournet J."/>
            <person name="Haruta M."/>
            <person name="Huysman M.J."/>
            <person name="Jenkins B.D."/>
            <person name="Jiroutova K."/>
            <person name="Jorgensen R.E."/>
            <person name="Joubert Y."/>
            <person name="Kaplan A."/>
            <person name="Kroger N."/>
            <person name="Kroth P.G."/>
            <person name="La Roche J."/>
            <person name="Lindquist E."/>
            <person name="Lommer M."/>
            <person name="Martin-Jezequel V."/>
            <person name="Lopez P.J."/>
            <person name="Lucas S."/>
            <person name="Mangogna M."/>
            <person name="McGinnis K."/>
            <person name="Medlin L.K."/>
            <person name="Montsant A."/>
            <person name="Oudot-Le Secq M.P."/>
            <person name="Napoli C."/>
            <person name="Obornik M."/>
            <person name="Parker M.S."/>
            <person name="Petit J.L."/>
            <person name="Porcel B.M."/>
            <person name="Poulsen N."/>
            <person name="Robison M."/>
            <person name="Rychlewski L."/>
            <person name="Rynearson T.A."/>
            <person name="Schmutz J."/>
            <person name="Shapiro H."/>
            <person name="Siaut M."/>
            <person name="Stanley M."/>
            <person name="Sussman M.R."/>
            <person name="Taylor A.R."/>
            <person name="Vardi A."/>
            <person name="von Dassow P."/>
            <person name="Vyverman W."/>
            <person name="Willis A."/>
            <person name="Wyrwicz L.S."/>
            <person name="Rokhsar D.S."/>
            <person name="Weissenbach J."/>
            <person name="Armbrust E.V."/>
            <person name="Green B.R."/>
            <person name="Van de Peer Y."/>
            <person name="Grigoriev I.V."/>
        </authorList>
    </citation>
    <scope>NUCLEOTIDE SEQUENCE [LARGE SCALE GENOMIC DNA]</scope>
    <source>
        <strain evidence="12 13">CCMP1335</strain>
    </source>
</reference>
<feature type="binding site" evidence="10">
    <location>
        <position position="118"/>
    </location>
    <ligand>
        <name>Zn(2+)</name>
        <dbReference type="ChEBI" id="CHEBI:29105"/>
        <note>catalytic</note>
    </ligand>
</feature>
<evidence type="ECO:0000256" key="5">
    <source>
        <dbReference type="ARBA" id="ARBA00022801"/>
    </source>
</evidence>
<reference evidence="12 13" key="1">
    <citation type="journal article" date="2004" name="Science">
        <title>The genome of the diatom Thalassiosira pseudonana: ecology, evolution, and metabolism.</title>
        <authorList>
            <person name="Armbrust E.V."/>
            <person name="Berges J.A."/>
            <person name="Bowler C."/>
            <person name="Green B.R."/>
            <person name="Martinez D."/>
            <person name="Putnam N.H."/>
            <person name="Zhou S."/>
            <person name="Allen A.E."/>
            <person name="Apt K.E."/>
            <person name="Bechner M."/>
            <person name="Brzezinski M.A."/>
            <person name="Chaal B.K."/>
            <person name="Chiovitti A."/>
            <person name="Davis A.K."/>
            <person name="Demarest M.S."/>
            <person name="Detter J.C."/>
            <person name="Glavina T."/>
            <person name="Goodstein D."/>
            <person name="Hadi M.Z."/>
            <person name="Hellsten U."/>
            <person name="Hildebrand M."/>
            <person name="Jenkins B.D."/>
            <person name="Jurka J."/>
            <person name="Kapitonov V.V."/>
            <person name="Kroger N."/>
            <person name="Lau W.W."/>
            <person name="Lane T.W."/>
            <person name="Larimer F.W."/>
            <person name="Lippmeier J.C."/>
            <person name="Lucas S."/>
            <person name="Medina M."/>
            <person name="Montsant A."/>
            <person name="Obornik M."/>
            <person name="Parker M.S."/>
            <person name="Palenik B."/>
            <person name="Pazour G.J."/>
            <person name="Richardson P.M."/>
            <person name="Rynearson T.A."/>
            <person name="Saito M.A."/>
            <person name="Schwartz D.C."/>
            <person name="Thamatrakoln K."/>
            <person name="Valentin K."/>
            <person name="Vardi A."/>
            <person name="Wilkerson F.P."/>
            <person name="Rokhsar D.S."/>
        </authorList>
    </citation>
    <scope>NUCLEOTIDE SEQUENCE [LARGE SCALE GENOMIC DNA]</scope>
    <source>
        <strain evidence="12 13">CCMP1335</strain>
    </source>
</reference>
<comment type="cofactor">
    <cofactor evidence="1 10">
        <name>Zn(2+)</name>
        <dbReference type="ChEBI" id="CHEBI:29105"/>
    </cofactor>
</comment>
<comment type="similarity">
    <text evidence="2">Belongs to the cytidine and deoxycytidylate deaminase family.</text>
</comment>
<dbReference type="Pfam" id="PF00383">
    <property type="entry name" value="dCMP_cyt_deam_1"/>
    <property type="match status" value="1"/>
</dbReference>
<evidence type="ECO:0000256" key="1">
    <source>
        <dbReference type="ARBA" id="ARBA00001947"/>
    </source>
</evidence>
<evidence type="ECO:0000256" key="10">
    <source>
        <dbReference type="PIRSR" id="PIRSR006019-2"/>
    </source>
</evidence>
<keyword evidence="6 10" id="KW-0862">Zinc</keyword>
<dbReference type="GO" id="GO:0006220">
    <property type="term" value="P:pyrimidine nucleotide metabolic process"/>
    <property type="evidence" value="ECO:0007669"/>
    <property type="project" value="InterPro"/>
</dbReference>
<dbReference type="InterPro" id="IPR002125">
    <property type="entry name" value="CMP_dCMP_dom"/>
</dbReference>
<dbReference type="PANTHER" id="PTHR11086">
    <property type="entry name" value="DEOXYCYTIDYLATE DEAMINASE-RELATED"/>
    <property type="match status" value="1"/>
</dbReference>
<evidence type="ECO:0000256" key="7">
    <source>
        <dbReference type="ARBA" id="ARBA00038938"/>
    </source>
</evidence>
<dbReference type="InterPro" id="IPR015517">
    <property type="entry name" value="dCMP_deaminase-rel"/>
</dbReference>
<dbReference type="GO" id="GO:0009165">
    <property type="term" value="P:nucleotide biosynthetic process"/>
    <property type="evidence" value="ECO:0007669"/>
    <property type="project" value="UniProtKB-KW"/>
</dbReference>
<dbReference type="FunFam" id="3.40.140.10:FF:000021">
    <property type="entry name" value="Deoxycytidylate deaminase"/>
    <property type="match status" value="1"/>
</dbReference>
<evidence type="ECO:0000256" key="4">
    <source>
        <dbReference type="ARBA" id="ARBA00022727"/>
    </source>
</evidence>
<dbReference type="GO" id="GO:0008270">
    <property type="term" value="F:zinc ion binding"/>
    <property type="evidence" value="ECO:0007669"/>
    <property type="project" value="InterPro"/>
</dbReference>
<dbReference type="OMA" id="HCEEVGC"/>
<keyword evidence="4" id="KW-0545">Nucleotide biosynthesis</keyword>
<proteinExistence type="inferred from homology"/>
<dbReference type="GO" id="GO:0004132">
    <property type="term" value="F:dCMP deaminase activity"/>
    <property type="evidence" value="ECO:0000318"/>
    <property type="project" value="GO_Central"/>
</dbReference>
<dbReference type="InterPro" id="IPR035105">
    <property type="entry name" value="Deoxycytidylate_deaminase_dom"/>
</dbReference>
<dbReference type="KEGG" id="tps:THAPS_42740"/>
<evidence type="ECO:0000259" key="11">
    <source>
        <dbReference type="PROSITE" id="PS51747"/>
    </source>
</evidence>
<dbReference type="GO" id="GO:0005737">
    <property type="term" value="C:cytoplasm"/>
    <property type="evidence" value="ECO:0000318"/>
    <property type="project" value="GO_Central"/>
</dbReference>
<dbReference type="PIRSF" id="PIRSF006019">
    <property type="entry name" value="dCMP_deaminase"/>
    <property type="match status" value="1"/>
</dbReference>
<dbReference type="RefSeq" id="XP_002295552.1">
    <property type="nucleotide sequence ID" value="XM_002295516.1"/>
</dbReference>
<feature type="binding site" evidence="10">
    <location>
        <position position="121"/>
    </location>
    <ligand>
        <name>Zn(2+)</name>
        <dbReference type="ChEBI" id="CHEBI:29105"/>
        <note>catalytic</note>
    </ligand>
</feature>